<keyword evidence="2" id="KW-0255">Endonuclease</keyword>
<dbReference type="OrthoDB" id="833328at2"/>
<dbReference type="GO" id="GO:0004519">
    <property type="term" value="F:endonuclease activity"/>
    <property type="evidence" value="ECO:0007669"/>
    <property type="project" value="UniProtKB-KW"/>
</dbReference>
<feature type="domain" description="Endonuclease/exonuclease/phosphatase" evidence="1">
    <location>
        <begin position="43"/>
        <end position="307"/>
    </location>
</feature>
<dbReference type="PANTHER" id="PTHR42834">
    <property type="entry name" value="ENDONUCLEASE/EXONUCLEASE/PHOSPHATASE FAMILY PROTEIN (AFU_ORTHOLOGUE AFUA_3G09210)"/>
    <property type="match status" value="1"/>
</dbReference>
<organism evidence="2 3">
    <name type="scientific">Serinicoccus hydrothermalis</name>
    <dbReference type="NCBI Taxonomy" id="1758689"/>
    <lineage>
        <taxon>Bacteria</taxon>
        <taxon>Bacillati</taxon>
        <taxon>Actinomycetota</taxon>
        <taxon>Actinomycetes</taxon>
        <taxon>Micrococcales</taxon>
        <taxon>Ornithinimicrobiaceae</taxon>
        <taxon>Serinicoccus</taxon>
    </lineage>
</organism>
<dbReference type="PANTHER" id="PTHR42834:SF1">
    <property type="entry name" value="ENDONUCLEASE_EXONUCLEASE_PHOSPHATASE FAMILY PROTEIN (AFU_ORTHOLOGUE AFUA_3G09210)"/>
    <property type="match status" value="1"/>
</dbReference>
<accession>A0A1B1NCP5</accession>
<dbReference type="Gene3D" id="3.60.10.10">
    <property type="entry name" value="Endonuclease/exonuclease/phosphatase"/>
    <property type="match status" value="1"/>
</dbReference>
<protein>
    <submittedName>
        <fullName evidence="2">Endonuclease/exonuclease/phosphatase family protein</fullName>
    </submittedName>
</protein>
<keyword evidence="2" id="KW-0269">Exonuclease</keyword>
<dbReference type="AlphaFoldDB" id="A0A1B1NCP5"/>
<evidence type="ECO:0000259" key="1">
    <source>
        <dbReference type="Pfam" id="PF03372"/>
    </source>
</evidence>
<evidence type="ECO:0000313" key="2">
    <source>
        <dbReference type="EMBL" id="ANS79207.1"/>
    </source>
</evidence>
<keyword evidence="2" id="KW-0378">Hydrolase</keyword>
<dbReference type="KEGG" id="serj:SGUI_1811"/>
<keyword evidence="2" id="KW-0540">Nuclease</keyword>
<dbReference type="InterPro" id="IPR005135">
    <property type="entry name" value="Endo/exonuclease/phosphatase"/>
</dbReference>
<reference evidence="2 3" key="1">
    <citation type="submission" date="2016-03" db="EMBL/GenBank/DDBJ databases">
        <title>Shallow-sea hydrothermal system.</title>
        <authorList>
            <person name="Tang K."/>
        </authorList>
    </citation>
    <scope>NUCLEOTIDE SEQUENCE [LARGE SCALE GENOMIC DNA]</scope>
    <source>
        <strain evidence="2 3">JLT9</strain>
    </source>
</reference>
<dbReference type="SUPFAM" id="SSF56219">
    <property type="entry name" value="DNase I-like"/>
    <property type="match status" value="1"/>
</dbReference>
<dbReference type="PATRIC" id="fig|1758689.4.peg.1875"/>
<evidence type="ECO:0000313" key="3">
    <source>
        <dbReference type="Proteomes" id="UP000092482"/>
    </source>
</evidence>
<proteinExistence type="predicted"/>
<dbReference type="RefSeq" id="WP_066639119.1">
    <property type="nucleotide sequence ID" value="NZ_CP014989.1"/>
</dbReference>
<name>A0A1B1NCP5_9MICO</name>
<keyword evidence="3" id="KW-1185">Reference proteome</keyword>
<dbReference type="Pfam" id="PF03372">
    <property type="entry name" value="Exo_endo_phos"/>
    <property type="match status" value="1"/>
</dbReference>
<dbReference type="STRING" id="1758689.SGUI_1811"/>
<gene>
    <name evidence="2" type="ORF">SGUI_1811</name>
</gene>
<sequence length="341" mass="38380">MNVDELSVATFNLYNLNLPGGPMYQDTDGWSSEEYAAKVAWSARMLRELAPDVLGVQELWHADALAEVVTQAGMDEDYELLASPATGDRIVCAALVRRDLLVPGSARWIEDFPEDLRLTSSGEDPQTPEIEVGIRGFSRPVLRFEIAPREDEPVIAVYVCHLKSKAPTQIWREGWYNAERERYKPHTTAIGAALSTIRRTAEAAALRVLLTAETKGTVTPAIVLGDVNDGQHSNTLNILTEQPRYLVGESRGGGDIALYTAQTLQQYRDTRDVYYTHVYQDLRESLDHVLVSEQFYDHSYRRRWLFDGLVIDNDHLNTEDHRADGTADHGVVTVRFRHDPA</sequence>
<dbReference type="Proteomes" id="UP000092482">
    <property type="component" value="Chromosome"/>
</dbReference>
<dbReference type="EMBL" id="CP014989">
    <property type="protein sequence ID" value="ANS79207.1"/>
    <property type="molecule type" value="Genomic_DNA"/>
</dbReference>
<dbReference type="GO" id="GO:0004527">
    <property type="term" value="F:exonuclease activity"/>
    <property type="evidence" value="ECO:0007669"/>
    <property type="project" value="UniProtKB-KW"/>
</dbReference>
<dbReference type="InterPro" id="IPR036691">
    <property type="entry name" value="Endo/exonu/phosph_ase_sf"/>
</dbReference>